<comment type="caution">
    <text evidence="1">The sequence shown here is derived from an EMBL/GenBank/DDBJ whole genome shotgun (WGS) entry which is preliminary data.</text>
</comment>
<sequence length="197" mass="22114">MSTLPVTMERMDIEFLICADAGEWEQWLAAHHAETTEIWVRIAKKGAPERSVTITETLDGALCFGWIDSHRRRLDEHHYLQRYSPRRPGSPWSQVNVAKAEALIAAGRMREPGFAAVAAAQADGRWATAYERQRTARTPAELADALGAEPDLRRTYDGLARSARYGLYLPILKARTPAERATRVRQATETLRAARTS</sequence>
<dbReference type="EMBL" id="JBIAMX010000001">
    <property type="protein sequence ID" value="MFF0541865.1"/>
    <property type="molecule type" value="Genomic_DNA"/>
</dbReference>
<dbReference type="RefSeq" id="WP_387698912.1">
    <property type="nucleotide sequence ID" value="NZ_JBIAMX010000001.1"/>
</dbReference>
<gene>
    <name evidence="1" type="ORF">ACFYTF_03415</name>
</gene>
<accession>A0ABW6PHP4</accession>
<dbReference type="Pfam" id="PF13376">
    <property type="entry name" value="OmdA"/>
    <property type="match status" value="1"/>
</dbReference>
<dbReference type="Proteomes" id="UP001601444">
    <property type="component" value="Unassembled WGS sequence"/>
</dbReference>
<name>A0ABW6PHP4_9NOCA</name>
<reference evidence="1 2" key="1">
    <citation type="submission" date="2024-10" db="EMBL/GenBank/DDBJ databases">
        <title>The Natural Products Discovery Center: Release of the First 8490 Sequenced Strains for Exploring Actinobacteria Biosynthetic Diversity.</title>
        <authorList>
            <person name="Kalkreuter E."/>
            <person name="Kautsar S.A."/>
            <person name="Yang D."/>
            <person name="Bader C.D."/>
            <person name="Teijaro C.N."/>
            <person name="Fluegel L."/>
            <person name="Davis C.M."/>
            <person name="Simpson J.R."/>
            <person name="Lauterbach L."/>
            <person name="Steele A.D."/>
            <person name="Gui C."/>
            <person name="Meng S."/>
            <person name="Li G."/>
            <person name="Viehrig K."/>
            <person name="Ye F."/>
            <person name="Su P."/>
            <person name="Kiefer A.F."/>
            <person name="Nichols A."/>
            <person name="Cepeda A.J."/>
            <person name="Yan W."/>
            <person name="Fan B."/>
            <person name="Jiang Y."/>
            <person name="Adhikari A."/>
            <person name="Zheng C.-J."/>
            <person name="Schuster L."/>
            <person name="Cowan T.M."/>
            <person name="Smanski M.J."/>
            <person name="Chevrette M.G."/>
            <person name="De Carvalho L.P.S."/>
            <person name="Shen B."/>
        </authorList>
    </citation>
    <scope>NUCLEOTIDE SEQUENCE [LARGE SCALE GENOMIC DNA]</scope>
    <source>
        <strain evidence="1 2">NPDC004045</strain>
    </source>
</reference>
<evidence type="ECO:0000313" key="1">
    <source>
        <dbReference type="EMBL" id="MFF0541865.1"/>
    </source>
</evidence>
<keyword evidence="2" id="KW-1185">Reference proteome</keyword>
<protein>
    <submittedName>
        <fullName evidence="1">YdeI family protein</fullName>
    </submittedName>
</protein>
<organism evidence="1 2">
    <name type="scientific">Nocardia thailandica</name>
    <dbReference type="NCBI Taxonomy" id="257275"/>
    <lineage>
        <taxon>Bacteria</taxon>
        <taxon>Bacillati</taxon>
        <taxon>Actinomycetota</taxon>
        <taxon>Actinomycetes</taxon>
        <taxon>Mycobacteriales</taxon>
        <taxon>Nocardiaceae</taxon>
        <taxon>Nocardia</taxon>
    </lineage>
</organism>
<proteinExistence type="predicted"/>
<evidence type="ECO:0000313" key="2">
    <source>
        <dbReference type="Proteomes" id="UP001601444"/>
    </source>
</evidence>